<feature type="transmembrane region" description="Helical" evidence="1">
    <location>
        <begin position="27"/>
        <end position="49"/>
    </location>
</feature>
<keyword evidence="1" id="KW-0472">Membrane</keyword>
<reference evidence="2 3" key="1">
    <citation type="submission" date="2024-12" db="EMBL/GenBank/DDBJ databases">
        <title>The coexistence of Mycolicibacterium septicum and Mycolicibacterium nivoides in clinical samples.</title>
        <authorList>
            <person name="Wang C."/>
            <person name="Feng Y."/>
            <person name="Zong Z."/>
        </authorList>
    </citation>
    <scope>NUCLEOTIDE SEQUENCE [LARGE SCALE GENOMIC DNA]</scope>
    <source>
        <strain evidence="2 3">120309</strain>
    </source>
</reference>
<dbReference type="RefSeq" id="WP_131721851.1">
    <property type="nucleotide sequence ID" value="NZ_JBKBDD010000018.1"/>
</dbReference>
<evidence type="ECO:0000313" key="3">
    <source>
        <dbReference type="Proteomes" id="UP001635816"/>
    </source>
</evidence>
<evidence type="ECO:0000256" key="1">
    <source>
        <dbReference type="SAM" id="Phobius"/>
    </source>
</evidence>
<dbReference type="Proteomes" id="UP001635816">
    <property type="component" value="Unassembled WGS sequence"/>
</dbReference>
<organism evidence="2 3">
    <name type="scientific">Mycolicibacterium nivoides</name>
    <dbReference type="NCBI Taxonomy" id="2487344"/>
    <lineage>
        <taxon>Bacteria</taxon>
        <taxon>Bacillati</taxon>
        <taxon>Actinomycetota</taxon>
        <taxon>Actinomycetes</taxon>
        <taxon>Mycobacteriales</taxon>
        <taxon>Mycobacteriaceae</taxon>
        <taxon>Mycolicibacterium</taxon>
    </lineage>
</organism>
<feature type="transmembrane region" description="Helical" evidence="1">
    <location>
        <begin position="61"/>
        <end position="81"/>
    </location>
</feature>
<gene>
    <name evidence="2" type="ORF">ACK4CT_32435</name>
</gene>
<name>A0ABW9LIW5_9MYCO</name>
<protein>
    <recommendedName>
        <fullName evidence="4">Transmembrane protein</fullName>
    </recommendedName>
</protein>
<dbReference type="EMBL" id="JBKBDD010000018">
    <property type="protein sequence ID" value="MFN6547911.1"/>
    <property type="molecule type" value="Genomic_DNA"/>
</dbReference>
<keyword evidence="3" id="KW-1185">Reference proteome</keyword>
<accession>A0ABW9LIW5</accession>
<evidence type="ECO:0000313" key="2">
    <source>
        <dbReference type="EMBL" id="MFN6547911.1"/>
    </source>
</evidence>
<sequence>MDSRGSCTQPNEYEHQQQGEIEVSKNIWATLVFLSVALTFAGSSVLIGAHLAAPSSPPPPVGVYIAAFASSLMLAALIVAARRSPERKLKTQVDNAAQRKLAER</sequence>
<comment type="caution">
    <text evidence="2">The sequence shown here is derived from an EMBL/GenBank/DDBJ whole genome shotgun (WGS) entry which is preliminary data.</text>
</comment>
<proteinExistence type="predicted"/>
<keyword evidence="1" id="KW-0812">Transmembrane</keyword>
<keyword evidence="1" id="KW-1133">Transmembrane helix</keyword>
<evidence type="ECO:0008006" key="4">
    <source>
        <dbReference type="Google" id="ProtNLM"/>
    </source>
</evidence>